<evidence type="ECO:0000313" key="2">
    <source>
        <dbReference type="EnsemblPlants" id="AES80506"/>
    </source>
</evidence>
<dbReference type="Proteomes" id="UP000002051">
    <property type="component" value="Unassembled WGS sequence"/>
</dbReference>
<dbReference type="HOGENOM" id="CLU_1752476_0_0_1"/>
<evidence type="ECO:0000313" key="3">
    <source>
        <dbReference type="Proteomes" id="UP000002051"/>
    </source>
</evidence>
<reference evidence="1 3" key="2">
    <citation type="journal article" date="2014" name="BMC Genomics">
        <title>An improved genome release (version Mt4.0) for the model legume Medicago truncatula.</title>
        <authorList>
            <person name="Tang H."/>
            <person name="Krishnakumar V."/>
            <person name="Bidwell S."/>
            <person name="Rosen B."/>
            <person name="Chan A."/>
            <person name="Zhou S."/>
            <person name="Gentzbittel L."/>
            <person name="Childs K.L."/>
            <person name="Yandell M."/>
            <person name="Gundlach H."/>
            <person name="Mayer K.F."/>
            <person name="Schwartz D.C."/>
            <person name="Town C.D."/>
        </authorList>
    </citation>
    <scope>GENOME REANNOTATION</scope>
    <source>
        <strain evidence="2 3">cv. Jemalong A17</strain>
    </source>
</reference>
<gene>
    <name evidence="1" type="ordered locus">MTR_7g081280</name>
</gene>
<organism evidence="1 3">
    <name type="scientific">Medicago truncatula</name>
    <name type="common">Barrel medic</name>
    <name type="synonym">Medicago tribuloides</name>
    <dbReference type="NCBI Taxonomy" id="3880"/>
    <lineage>
        <taxon>Eukaryota</taxon>
        <taxon>Viridiplantae</taxon>
        <taxon>Streptophyta</taxon>
        <taxon>Embryophyta</taxon>
        <taxon>Tracheophyta</taxon>
        <taxon>Spermatophyta</taxon>
        <taxon>Magnoliopsida</taxon>
        <taxon>eudicotyledons</taxon>
        <taxon>Gunneridae</taxon>
        <taxon>Pentapetalae</taxon>
        <taxon>rosids</taxon>
        <taxon>fabids</taxon>
        <taxon>Fabales</taxon>
        <taxon>Fabaceae</taxon>
        <taxon>Papilionoideae</taxon>
        <taxon>50 kb inversion clade</taxon>
        <taxon>NPAAA clade</taxon>
        <taxon>Hologalegina</taxon>
        <taxon>IRL clade</taxon>
        <taxon>Trifolieae</taxon>
        <taxon>Medicago</taxon>
    </lineage>
</organism>
<reference evidence="1 3" key="1">
    <citation type="journal article" date="2011" name="Nature">
        <title>The Medicago genome provides insight into the evolution of rhizobial symbioses.</title>
        <authorList>
            <person name="Young N.D."/>
            <person name="Debelle F."/>
            <person name="Oldroyd G.E."/>
            <person name="Geurts R."/>
            <person name="Cannon S.B."/>
            <person name="Udvardi M.K."/>
            <person name="Benedito V.A."/>
            <person name="Mayer K.F."/>
            <person name="Gouzy J."/>
            <person name="Schoof H."/>
            <person name="Van de Peer Y."/>
            <person name="Proost S."/>
            <person name="Cook D.R."/>
            <person name="Meyers B.C."/>
            <person name="Spannagl M."/>
            <person name="Cheung F."/>
            <person name="De Mita S."/>
            <person name="Krishnakumar V."/>
            <person name="Gundlach H."/>
            <person name="Zhou S."/>
            <person name="Mudge J."/>
            <person name="Bharti A.K."/>
            <person name="Murray J.D."/>
            <person name="Naoumkina M.A."/>
            <person name="Rosen B."/>
            <person name="Silverstein K.A."/>
            <person name="Tang H."/>
            <person name="Rombauts S."/>
            <person name="Zhao P.X."/>
            <person name="Zhou P."/>
            <person name="Barbe V."/>
            <person name="Bardou P."/>
            <person name="Bechner M."/>
            <person name="Bellec A."/>
            <person name="Berger A."/>
            <person name="Berges H."/>
            <person name="Bidwell S."/>
            <person name="Bisseling T."/>
            <person name="Choisne N."/>
            <person name="Couloux A."/>
            <person name="Denny R."/>
            <person name="Deshpande S."/>
            <person name="Dai X."/>
            <person name="Doyle J.J."/>
            <person name="Dudez A.M."/>
            <person name="Farmer A.D."/>
            <person name="Fouteau S."/>
            <person name="Franken C."/>
            <person name="Gibelin C."/>
            <person name="Gish J."/>
            <person name="Goldstein S."/>
            <person name="Gonzalez A.J."/>
            <person name="Green P.J."/>
            <person name="Hallab A."/>
            <person name="Hartog M."/>
            <person name="Hua A."/>
            <person name="Humphray S.J."/>
            <person name="Jeong D.H."/>
            <person name="Jing Y."/>
            <person name="Jocker A."/>
            <person name="Kenton S.M."/>
            <person name="Kim D.J."/>
            <person name="Klee K."/>
            <person name="Lai H."/>
            <person name="Lang C."/>
            <person name="Lin S."/>
            <person name="Macmil S.L."/>
            <person name="Magdelenat G."/>
            <person name="Matthews L."/>
            <person name="McCorrison J."/>
            <person name="Monaghan E.L."/>
            <person name="Mun J.H."/>
            <person name="Najar F.Z."/>
            <person name="Nicholson C."/>
            <person name="Noirot C."/>
            <person name="O'Bleness M."/>
            <person name="Paule C.R."/>
            <person name="Poulain J."/>
            <person name="Prion F."/>
            <person name="Qin B."/>
            <person name="Qu C."/>
            <person name="Retzel E.F."/>
            <person name="Riddle C."/>
            <person name="Sallet E."/>
            <person name="Samain S."/>
            <person name="Samson N."/>
            <person name="Sanders I."/>
            <person name="Saurat O."/>
            <person name="Scarpelli C."/>
            <person name="Schiex T."/>
            <person name="Segurens B."/>
            <person name="Severin A.J."/>
            <person name="Sherrier D.J."/>
            <person name="Shi R."/>
            <person name="Sims S."/>
            <person name="Singer S.R."/>
            <person name="Sinharoy S."/>
            <person name="Sterck L."/>
            <person name="Viollet A."/>
            <person name="Wang B.B."/>
            <person name="Wang K."/>
            <person name="Wang M."/>
            <person name="Wang X."/>
            <person name="Warfsmann J."/>
            <person name="Weissenbach J."/>
            <person name="White D.D."/>
            <person name="White J.D."/>
            <person name="Wiley G.B."/>
            <person name="Wincker P."/>
            <person name="Xing Y."/>
            <person name="Yang L."/>
            <person name="Yao Z."/>
            <person name="Ying F."/>
            <person name="Zhai J."/>
            <person name="Zhou L."/>
            <person name="Zuber A."/>
            <person name="Denarie J."/>
            <person name="Dixon R.A."/>
            <person name="May G.D."/>
            <person name="Schwartz D.C."/>
            <person name="Rogers J."/>
            <person name="Quetier F."/>
            <person name="Town C.D."/>
            <person name="Roe B.A."/>
        </authorList>
    </citation>
    <scope>NUCLEOTIDE SEQUENCE [LARGE SCALE GENOMIC DNA]</scope>
    <source>
        <strain evidence="1">A17</strain>
        <strain evidence="2 3">cv. Jemalong A17</strain>
    </source>
</reference>
<dbReference type="PaxDb" id="3880-AES80506"/>
<reference evidence="2" key="3">
    <citation type="submission" date="2015-04" db="UniProtKB">
        <authorList>
            <consortium name="EnsemblPlants"/>
        </authorList>
    </citation>
    <scope>IDENTIFICATION</scope>
    <source>
        <strain evidence="2">cv. Jemalong A17</strain>
    </source>
</reference>
<keyword evidence="3" id="KW-1185">Reference proteome</keyword>
<name>G7KTD8_MEDTR</name>
<dbReference type="EnsemblPlants" id="AES80506">
    <property type="protein sequence ID" value="AES80506"/>
    <property type="gene ID" value="MTR_7g081280"/>
</dbReference>
<proteinExistence type="predicted"/>
<protein>
    <submittedName>
        <fullName evidence="1 2">Uncharacterized protein</fullName>
    </submittedName>
</protein>
<accession>G7KTD8</accession>
<sequence>MNGKKGCGKIAFPHFGSISKRRGKKVWGGTHTQNLSLLLWTENTKKHQHFVKSYKYPAIASVWFGFCKARINSGAFQKQFCMSDNPNRQRLDKKTMTMSARFQEEHKLTPSSHEKKIRTDKLTIPRPEADWLWDRVNGFGLASLLQTKH</sequence>
<dbReference type="EMBL" id="CM001223">
    <property type="protein sequence ID" value="AES80506.1"/>
    <property type="molecule type" value="Genomic_DNA"/>
</dbReference>
<dbReference type="AlphaFoldDB" id="G7KTD8"/>
<evidence type="ECO:0000313" key="1">
    <source>
        <dbReference type="EMBL" id="AES80506.1"/>
    </source>
</evidence>